<proteinExistence type="predicted"/>
<reference evidence="1 2" key="1">
    <citation type="submission" date="2014-05" db="EMBL/GenBank/DDBJ databases">
        <title>De novo Genome Sequence of Spirocheata sp.</title>
        <authorList>
            <person name="Shivani Y."/>
            <person name="Subhash Y."/>
            <person name="Tushar L."/>
            <person name="Sasikala C."/>
            <person name="Ramana C.V."/>
        </authorList>
    </citation>
    <scope>NUCLEOTIDE SEQUENCE [LARGE SCALE GENOMIC DNA]</scope>
    <source>
        <strain evidence="1 2">JC230</strain>
    </source>
</reference>
<dbReference type="STRING" id="1480694.DC28_04775"/>
<dbReference type="RefSeq" id="WP_037546436.1">
    <property type="nucleotide sequence ID" value="NZ_JNUP01000041.1"/>
</dbReference>
<evidence type="ECO:0000313" key="1">
    <source>
        <dbReference type="EMBL" id="KGE73285.1"/>
    </source>
</evidence>
<comment type="caution">
    <text evidence="1">The sequence shown here is derived from an EMBL/GenBank/DDBJ whole genome shotgun (WGS) entry which is preliminary data.</text>
</comment>
<dbReference type="SUPFAM" id="SSF52467">
    <property type="entry name" value="DHS-like NAD/FAD-binding domain"/>
    <property type="match status" value="1"/>
</dbReference>
<evidence type="ECO:0000313" key="2">
    <source>
        <dbReference type="Proteomes" id="UP000029692"/>
    </source>
</evidence>
<dbReference type="AlphaFoldDB" id="A0A098QZE7"/>
<name>A0A098QZE7_9SPIO</name>
<protein>
    <recommendedName>
        <fullName evidence="3">SIR2-like domain-containing protein</fullName>
    </recommendedName>
</protein>
<organism evidence="1 2">
    <name type="scientific">Spirochaeta lutea</name>
    <dbReference type="NCBI Taxonomy" id="1480694"/>
    <lineage>
        <taxon>Bacteria</taxon>
        <taxon>Pseudomonadati</taxon>
        <taxon>Spirochaetota</taxon>
        <taxon>Spirochaetia</taxon>
        <taxon>Spirochaetales</taxon>
        <taxon>Spirochaetaceae</taxon>
        <taxon>Spirochaeta</taxon>
    </lineage>
</organism>
<dbReference type="Proteomes" id="UP000029692">
    <property type="component" value="Unassembled WGS sequence"/>
</dbReference>
<accession>A0A098QZE7</accession>
<sequence length="447" mass="50376">MGKDNVVLVLGAGADKTKGIDFPVAADLLSQISVYLSTDEGKAVEKALRDSIPNLTFRFDKFINNAISEIAHREPEQLKWTVARVQEAVSSLPDDDASTPIKKQGQLIIRLFNQLQSISATNAIDEETRTLIREVFGDQANEFDLDDHILNLGTMSVSDTFKAILRYVLKQSLEAEANDVARALGADMLDIEQLLVNKFLGFYNNKLSDIKSYVYISWCLWAFLSHKDKEVKAKNSGGVPFYSNIPTEWKAITLNYTSFLQGQLGTEKSSYFHGGLLTYVRMDNRELLRFDQYDDKNPTELLEQQVCPSLKFDKENPANSVCLIPSLVPPLRLKPILSHHYIKTWYSASDWLEKADVIVIIGYSLNSADEHFNDILRSNSHKKTIIINPDAHNEQFLSLVTRIYAVAVSQLTDFQIQGCKAKKSQKLILINAYADACNLAELPELFQ</sequence>
<dbReference type="InterPro" id="IPR029035">
    <property type="entry name" value="DHS-like_NAD/FAD-binding_dom"/>
</dbReference>
<gene>
    <name evidence="1" type="ORF">DC28_04775</name>
</gene>
<dbReference type="OrthoDB" id="7054911at2"/>
<keyword evidence="2" id="KW-1185">Reference proteome</keyword>
<dbReference type="EMBL" id="JNUP01000041">
    <property type="protein sequence ID" value="KGE73285.1"/>
    <property type="molecule type" value="Genomic_DNA"/>
</dbReference>
<evidence type="ECO:0008006" key="3">
    <source>
        <dbReference type="Google" id="ProtNLM"/>
    </source>
</evidence>